<gene>
    <name evidence="2" type="ORF">MNEG_16538</name>
</gene>
<dbReference type="InterPro" id="IPR011010">
    <property type="entry name" value="DNA_brk_join_enz"/>
</dbReference>
<dbReference type="EC" id="5.99.1.2" evidence="2"/>
<feature type="domain" description="DNA topoisomerase I eukaryotic-type" evidence="1">
    <location>
        <begin position="1"/>
        <end position="108"/>
    </location>
</feature>
<keyword evidence="3" id="KW-1185">Reference proteome</keyword>
<dbReference type="InterPro" id="IPR051062">
    <property type="entry name" value="Topoisomerase_IB"/>
</dbReference>
<dbReference type="GO" id="GO:0007059">
    <property type="term" value="P:chromosome segregation"/>
    <property type="evidence" value="ECO:0007669"/>
    <property type="project" value="TreeGrafter"/>
</dbReference>
<dbReference type="PANTHER" id="PTHR10290:SF3">
    <property type="entry name" value="DNA TOPOISOMERASE 1"/>
    <property type="match status" value="1"/>
</dbReference>
<dbReference type="OrthoDB" id="47179at2759"/>
<dbReference type="GO" id="GO:0006260">
    <property type="term" value="P:DNA replication"/>
    <property type="evidence" value="ECO:0007669"/>
    <property type="project" value="TreeGrafter"/>
</dbReference>
<dbReference type="Gene3D" id="2.170.11.10">
    <property type="entry name" value="DNA Topoisomerase I, domain 2"/>
    <property type="match status" value="1"/>
</dbReference>
<evidence type="ECO:0000259" key="1">
    <source>
        <dbReference type="SMART" id="SM00435"/>
    </source>
</evidence>
<evidence type="ECO:0000313" key="3">
    <source>
        <dbReference type="Proteomes" id="UP000054498"/>
    </source>
</evidence>
<evidence type="ECO:0000313" key="2">
    <source>
        <dbReference type="EMBL" id="KIY91426.1"/>
    </source>
</evidence>
<dbReference type="Gene3D" id="3.90.15.10">
    <property type="entry name" value="Topoisomerase I, Chain A, domain 3"/>
    <property type="match status" value="1"/>
</dbReference>
<dbReference type="Pfam" id="PF02919">
    <property type="entry name" value="Topoisom_I_N"/>
    <property type="match status" value="1"/>
</dbReference>
<dbReference type="KEGG" id="mng:MNEG_16538"/>
<keyword evidence="2" id="KW-0413">Isomerase</keyword>
<dbReference type="GO" id="GO:0003677">
    <property type="term" value="F:DNA binding"/>
    <property type="evidence" value="ECO:0007669"/>
    <property type="project" value="InterPro"/>
</dbReference>
<reference evidence="2 3" key="1">
    <citation type="journal article" date="2013" name="BMC Genomics">
        <title>Reconstruction of the lipid metabolism for the microalga Monoraphidium neglectum from its genome sequence reveals characteristics suitable for biofuel production.</title>
        <authorList>
            <person name="Bogen C."/>
            <person name="Al-Dilaimi A."/>
            <person name="Albersmeier A."/>
            <person name="Wichmann J."/>
            <person name="Grundmann M."/>
            <person name="Rupp O."/>
            <person name="Lauersen K.J."/>
            <person name="Blifernez-Klassen O."/>
            <person name="Kalinowski J."/>
            <person name="Goesmann A."/>
            <person name="Mussgnug J.H."/>
            <person name="Kruse O."/>
        </authorList>
    </citation>
    <scope>NUCLEOTIDE SEQUENCE [LARGE SCALE GENOMIC DNA]</scope>
    <source>
        <strain evidence="2 3">SAG 48.87</strain>
    </source>
</reference>
<dbReference type="InterPro" id="IPR013030">
    <property type="entry name" value="DNA_topo_DNA_db_N_dom2"/>
</dbReference>
<dbReference type="STRING" id="145388.A0A0D2LN00"/>
<dbReference type="InterPro" id="IPR008336">
    <property type="entry name" value="TopoI_DNA-bd_euk"/>
</dbReference>
<dbReference type="InterPro" id="IPR013499">
    <property type="entry name" value="TopoI_euk"/>
</dbReference>
<dbReference type="PANTHER" id="PTHR10290">
    <property type="entry name" value="DNA TOPOISOMERASE I"/>
    <property type="match status" value="1"/>
</dbReference>
<dbReference type="InterPro" id="IPR014711">
    <property type="entry name" value="TopoI_cat_a-hlx-sub_euk"/>
</dbReference>
<dbReference type="RefSeq" id="XP_013890446.1">
    <property type="nucleotide sequence ID" value="XM_014034992.1"/>
</dbReference>
<dbReference type="GO" id="GO:0005694">
    <property type="term" value="C:chromosome"/>
    <property type="evidence" value="ECO:0007669"/>
    <property type="project" value="InterPro"/>
</dbReference>
<accession>A0A0D2LN00</accession>
<dbReference type="GO" id="GO:0006265">
    <property type="term" value="P:DNA topological change"/>
    <property type="evidence" value="ECO:0007669"/>
    <property type="project" value="InterPro"/>
</dbReference>
<organism evidence="2 3">
    <name type="scientific">Monoraphidium neglectum</name>
    <dbReference type="NCBI Taxonomy" id="145388"/>
    <lineage>
        <taxon>Eukaryota</taxon>
        <taxon>Viridiplantae</taxon>
        <taxon>Chlorophyta</taxon>
        <taxon>core chlorophytes</taxon>
        <taxon>Chlorophyceae</taxon>
        <taxon>CS clade</taxon>
        <taxon>Sphaeropleales</taxon>
        <taxon>Selenastraceae</taxon>
        <taxon>Monoraphidium</taxon>
    </lineage>
</organism>
<dbReference type="SMART" id="SM00435">
    <property type="entry name" value="TOPEUc"/>
    <property type="match status" value="1"/>
</dbReference>
<dbReference type="EMBL" id="KK106689">
    <property type="protein sequence ID" value="KIY91426.1"/>
    <property type="molecule type" value="Genomic_DNA"/>
</dbReference>
<dbReference type="InterPro" id="IPR036202">
    <property type="entry name" value="TopoI_DNA-bd_euk_N_sf"/>
</dbReference>
<dbReference type="GO" id="GO:0003917">
    <property type="term" value="F:DNA topoisomerase type I (single strand cut, ATP-independent) activity"/>
    <property type="evidence" value="ECO:0007669"/>
    <property type="project" value="InterPro"/>
</dbReference>
<dbReference type="InterPro" id="IPR013500">
    <property type="entry name" value="TopoI_cat_euk"/>
</dbReference>
<dbReference type="AlphaFoldDB" id="A0A0D2LN00"/>
<dbReference type="SUPFAM" id="SSF56741">
    <property type="entry name" value="Eukaryotic DNA topoisomerase I, N-terminal DNA-binding fragment"/>
    <property type="match status" value="1"/>
</dbReference>
<dbReference type="GO" id="GO:0005730">
    <property type="term" value="C:nucleolus"/>
    <property type="evidence" value="ECO:0007669"/>
    <property type="project" value="TreeGrafter"/>
</dbReference>
<proteinExistence type="predicted"/>
<sequence length="108" mass="12972">MGKVKKRVYPRDITINIGKDAPVPQHPYQGQSWKEVRHDNGVTWLAYWRDTVNPKEFKYVWLSANSTFKSSSDLLKYEKARKLKDYIDDIRRQYTKDWSSSDMRKKQE</sequence>
<dbReference type="Pfam" id="PF01028">
    <property type="entry name" value="Topoisom_I"/>
    <property type="match status" value="1"/>
</dbReference>
<protein>
    <submittedName>
        <fullName evidence="2">DNA topoisomerase I</fullName>
        <ecNumber evidence="2">5.99.1.2</ecNumber>
    </submittedName>
</protein>
<name>A0A0D2LN00_9CHLO</name>
<dbReference type="GeneID" id="25734307"/>
<dbReference type="SUPFAM" id="SSF56349">
    <property type="entry name" value="DNA breaking-rejoining enzymes"/>
    <property type="match status" value="1"/>
</dbReference>
<dbReference type="Proteomes" id="UP000054498">
    <property type="component" value="Unassembled WGS sequence"/>
</dbReference>